<dbReference type="EMBL" id="JANBUN010000018">
    <property type="protein sequence ID" value="KAJ2808052.1"/>
    <property type="molecule type" value="Genomic_DNA"/>
</dbReference>
<protein>
    <submittedName>
        <fullName evidence="1">Uncharacterized protein</fullName>
    </submittedName>
</protein>
<evidence type="ECO:0000313" key="2">
    <source>
        <dbReference type="Proteomes" id="UP001140087"/>
    </source>
</evidence>
<keyword evidence="2" id="KW-1185">Reference proteome</keyword>
<accession>A0ACC1LHA8</accession>
<comment type="caution">
    <text evidence="1">The sequence shown here is derived from an EMBL/GenBank/DDBJ whole genome shotgun (WGS) entry which is preliminary data.</text>
</comment>
<sequence length="300" mass="32331">MGLKKLVHRLLARRRSAPSAACDEGDGADSIACIAVHQDADNILDIEFVVPASAERAGKAAARRQDAASQSLARLYHGGPVILSEIPATEPIRAVIRDDNITELCEYVAARGALAESEARTLFAQLVRTVNYLHQNRILVSMLQRSTTLVDGPRRRLHLVGFATGPIAHRAYAAPMPLRRAFSDVLPETGPPAAPLDYATDVWCLGVVLYYMLCGAPPFSRDCCQCAQMSILEGAPPVPESVGPAAKELLAQVLHPDAARRASIAAILAHPWLADERSPPTDTVEHTPILCVHRPIATQV</sequence>
<proteinExistence type="predicted"/>
<evidence type="ECO:0000313" key="1">
    <source>
        <dbReference type="EMBL" id="KAJ2808052.1"/>
    </source>
</evidence>
<gene>
    <name evidence="1" type="ORF">H4R21_000233</name>
</gene>
<reference evidence="1" key="1">
    <citation type="submission" date="2022-07" db="EMBL/GenBank/DDBJ databases">
        <title>Phylogenomic reconstructions and comparative analyses of Kickxellomycotina fungi.</title>
        <authorList>
            <person name="Reynolds N.K."/>
            <person name="Stajich J.E."/>
            <person name="Barry K."/>
            <person name="Grigoriev I.V."/>
            <person name="Crous P."/>
            <person name="Smith M.E."/>
        </authorList>
    </citation>
    <scope>NUCLEOTIDE SEQUENCE</scope>
    <source>
        <strain evidence="1">BCRC 34780</strain>
    </source>
</reference>
<dbReference type="Proteomes" id="UP001140087">
    <property type="component" value="Unassembled WGS sequence"/>
</dbReference>
<name>A0ACC1LHA8_9FUNG</name>
<organism evidence="1 2">
    <name type="scientific">Coemansia helicoidea</name>
    <dbReference type="NCBI Taxonomy" id="1286919"/>
    <lineage>
        <taxon>Eukaryota</taxon>
        <taxon>Fungi</taxon>
        <taxon>Fungi incertae sedis</taxon>
        <taxon>Zoopagomycota</taxon>
        <taxon>Kickxellomycotina</taxon>
        <taxon>Kickxellomycetes</taxon>
        <taxon>Kickxellales</taxon>
        <taxon>Kickxellaceae</taxon>
        <taxon>Coemansia</taxon>
    </lineage>
</organism>